<evidence type="ECO:0000313" key="3">
    <source>
        <dbReference type="Proteomes" id="UP000440578"/>
    </source>
</evidence>
<feature type="signal peptide" evidence="1">
    <location>
        <begin position="1"/>
        <end position="21"/>
    </location>
</feature>
<reference evidence="2 3" key="1">
    <citation type="submission" date="2019-07" db="EMBL/GenBank/DDBJ databases">
        <title>Draft genome assembly of a fouling barnacle, Amphibalanus amphitrite (Darwin, 1854): The first reference genome for Thecostraca.</title>
        <authorList>
            <person name="Kim W."/>
        </authorList>
    </citation>
    <scope>NUCLEOTIDE SEQUENCE [LARGE SCALE GENOMIC DNA]</scope>
    <source>
        <strain evidence="2">SNU_AA5</strain>
        <tissue evidence="2">Soma without cirri and trophi</tissue>
    </source>
</reference>
<sequence length="204" mass="21857">MKLSGCLLLAVAAACVVTVHPLPTEPLEQPAAASPSTDENVLPSSSGWGLASLDALAQRINSWMAPVVRAIDDIVRNKTVTEVYLDARNATVEVATRVSESEAVQGAKEAISPLTQLFDQVHDQVKDKTLHQLAGDVQRQIQQLDQSVAQFIRGLGDDRDDQQIVDQIAVEVSQATDDVDPEQAVVAAATAIEQASVEENELEP</sequence>
<dbReference type="Proteomes" id="UP000440578">
    <property type="component" value="Unassembled WGS sequence"/>
</dbReference>
<dbReference type="EMBL" id="VIIS01001809">
    <property type="protein sequence ID" value="KAF0292482.1"/>
    <property type="molecule type" value="Genomic_DNA"/>
</dbReference>
<dbReference type="PROSITE" id="PS51257">
    <property type="entry name" value="PROKAR_LIPOPROTEIN"/>
    <property type="match status" value="1"/>
</dbReference>
<gene>
    <name evidence="2" type="ORF">FJT64_000994</name>
</gene>
<evidence type="ECO:0000313" key="2">
    <source>
        <dbReference type="EMBL" id="KAF0292481.1"/>
    </source>
</evidence>
<accession>A0A6A4VT41</accession>
<dbReference type="EMBL" id="VIIS01001809">
    <property type="protein sequence ID" value="KAF0292481.1"/>
    <property type="molecule type" value="Genomic_DNA"/>
</dbReference>
<dbReference type="OrthoDB" id="6398648at2759"/>
<organism evidence="2 3">
    <name type="scientific">Amphibalanus amphitrite</name>
    <name type="common">Striped barnacle</name>
    <name type="synonym">Balanus amphitrite</name>
    <dbReference type="NCBI Taxonomy" id="1232801"/>
    <lineage>
        <taxon>Eukaryota</taxon>
        <taxon>Metazoa</taxon>
        <taxon>Ecdysozoa</taxon>
        <taxon>Arthropoda</taxon>
        <taxon>Crustacea</taxon>
        <taxon>Multicrustacea</taxon>
        <taxon>Cirripedia</taxon>
        <taxon>Thoracica</taxon>
        <taxon>Thoracicalcarea</taxon>
        <taxon>Balanomorpha</taxon>
        <taxon>Balanoidea</taxon>
        <taxon>Balanidae</taxon>
        <taxon>Amphibalaninae</taxon>
        <taxon>Amphibalanus</taxon>
    </lineage>
</organism>
<protein>
    <submittedName>
        <fullName evidence="2">Uncharacterized protein</fullName>
    </submittedName>
</protein>
<comment type="caution">
    <text evidence="2">The sequence shown here is derived from an EMBL/GenBank/DDBJ whole genome shotgun (WGS) entry which is preliminary data.</text>
</comment>
<evidence type="ECO:0000256" key="1">
    <source>
        <dbReference type="SAM" id="SignalP"/>
    </source>
</evidence>
<proteinExistence type="predicted"/>
<name>A0A6A4VT41_AMPAM</name>
<dbReference type="AlphaFoldDB" id="A0A6A4VT41"/>
<keyword evidence="1" id="KW-0732">Signal</keyword>
<keyword evidence="3" id="KW-1185">Reference proteome</keyword>
<feature type="chain" id="PRO_5036168129" evidence="1">
    <location>
        <begin position="22"/>
        <end position="204"/>
    </location>
</feature>